<evidence type="ECO:0000256" key="3">
    <source>
        <dbReference type="ARBA" id="ARBA00023004"/>
    </source>
</evidence>
<dbReference type="InterPro" id="IPR012312">
    <property type="entry name" value="Hemerythrin-like"/>
</dbReference>
<dbReference type="InterPro" id="IPR012827">
    <property type="entry name" value="Hemerythrin_metal-bd"/>
</dbReference>
<dbReference type="KEGG" id="adp:NCTC12871_00667"/>
<keyword evidence="6" id="KW-1185">Reference proteome</keyword>
<evidence type="ECO:0000256" key="2">
    <source>
        <dbReference type="ARBA" id="ARBA00022723"/>
    </source>
</evidence>
<proteinExistence type="inferred from homology"/>
<dbReference type="GO" id="GO:0046872">
    <property type="term" value="F:metal ion binding"/>
    <property type="evidence" value="ECO:0007669"/>
    <property type="project" value="UniProtKB-KW"/>
</dbReference>
<dbReference type="InterPro" id="IPR016131">
    <property type="entry name" value="Haemerythrin_Fe_BS"/>
</dbReference>
<sequence length="147" mass="17025">MLVQKTDLPLVAMDFMNEVHLEDIEMLNTLNDKLIAYEAEPSPEAKEDVSDYCEKWYAHTISHFNGEEVEMQRTHFPPYIIHKNEHDNFLAIIRAEIDKFNQNANPIALQKFIALDVVPWLIQHIRTMDTVTAMFLKNGISPCCGNH</sequence>
<dbReference type="OrthoDB" id="5296936at2"/>
<evidence type="ECO:0000259" key="4">
    <source>
        <dbReference type="Pfam" id="PF01814"/>
    </source>
</evidence>
<dbReference type="Pfam" id="PF01814">
    <property type="entry name" value="Hemerythrin"/>
    <property type="match status" value="1"/>
</dbReference>
<evidence type="ECO:0000313" key="5">
    <source>
        <dbReference type="EMBL" id="VEJ09222.1"/>
    </source>
</evidence>
<reference evidence="5 6" key="1">
    <citation type="submission" date="2018-12" db="EMBL/GenBank/DDBJ databases">
        <authorList>
            <consortium name="Pathogen Informatics"/>
        </authorList>
    </citation>
    <scope>NUCLEOTIDE SEQUENCE [LARGE SCALE GENOMIC DNA]</scope>
    <source>
        <strain evidence="5 6">NCTC12871</strain>
    </source>
</reference>
<dbReference type="CDD" id="cd12107">
    <property type="entry name" value="Hemerythrin"/>
    <property type="match status" value="1"/>
</dbReference>
<evidence type="ECO:0000256" key="1">
    <source>
        <dbReference type="ARBA" id="ARBA00010587"/>
    </source>
</evidence>
<evidence type="ECO:0000313" key="6">
    <source>
        <dbReference type="Proteomes" id="UP000279799"/>
    </source>
</evidence>
<keyword evidence="3" id="KW-0408">Iron</keyword>
<dbReference type="EMBL" id="LR134510">
    <property type="protein sequence ID" value="VEJ09222.1"/>
    <property type="molecule type" value="Genomic_DNA"/>
</dbReference>
<dbReference type="AlphaFoldDB" id="A0A448TTB4"/>
<accession>A0A448TTB4</accession>
<protein>
    <submittedName>
        <fullName evidence="5">Cation-binding hemerythrin HHE family protein</fullName>
    </submittedName>
</protein>
<dbReference type="InterPro" id="IPR035938">
    <property type="entry name" value="Hemerythrin-like_sf"/>
</dbReference>
<comment type="similarity">
    <text evidence="1">Belongs to the hemerythrin family.</text>
</comment>
<keyword evidence="2" id="KW-0479">Metal-binding</keyword>
<name>A0A448TTB4_9PAST</name>
<organism evidence="5 6">
    <name type="scientific">Actinobacillus delphinicola</name>
    <dbReference type="NCBI Taxonomy" id="51161"/>
    <lineage>
        <taxon>Bacteria</taxon>
        <taxon>Pseudomonadati</taxon>
        <taxon>Pseudomonadota</taxon>
        <taxon>Gammaproteobacteria</taxon>
        <taxon>Pasteurellales</taxon>
        <taxon>Pasteurellaceae</taxon>
        <taxon>Actinobacillus</taxon>
    </lineage>
</organism>
<dbReference type="Proteomes" id="UP000279799">
    <property type="component" value="Chromosome"/>
</dbReference>
<dbReference type="SUPFAM" id="SSF47188">
    <property type="entry name" value="Hemerythrin-like"/>
    <property type="match status" value="1"/>
</dbReference>
<feature type="domain" description="Hemerythrin-like" evidence="4">
    <location>
        <begin position="15"/>
        <end position="131"/>
    </location>
</feature>
<dbReference type="RefSeq" id="WP_126598968.1">
    <property type="nucleotide sequence ID" value="NZ_LR134510.1"/>
</dbReference>
<dbReference type="Gene3D" id="1.20.120.50">
    <property type="entry name" value="Hemerythrin-like"/>
    <property type="match status" value="1"/>
</dbReference>
<dbReference type="PROSITE" id="PS00550">
    <property type="entry name" value="HEMERYTHRINS"/>
    <property type="match status" value="1"/>
</dbReference>
<gene>
    <name evidence="5" type="ORF">NCTC12871_00667</name>
</gene>